<feature type="region of interest" description="Disordered" evidence="1">
    <location>
        <begin position="640"/>
        <end position="1121"/>
    </location>
</feature>
<feature type="region of interest" description="Disordered" evidence="1">
    <location>
        <begin position="427"/>
        <end position="598"/>
    </location>
</feature>
<feature type="compositionally biased region" description="Polar residues" evidence="1">
    <location>
        <begin position="977"/>
        <end position="986"/>
    </location>
</feature>
<dbReference type="AlphaFoldDB" id="A0AAE0GNY5"/>
<feature type="compositionally biased region" description="Low complexity" evidence="1">
    <location>
        <begin position="1085"/>
        <end position="1102"/>
    </location>
</feature>
<feature type="region of interest" description="Disordered" evidence="1">
    <location>
        <begin position="254"/>
        <end position="308"/>
    </location>
</feature>
<evidence type="ECO:0000313" key="2">
    <source>
        <dbReference type="EMBL" id="KAK3281445.1"/>
    </source>
</evidence>
<gene>
    <name evidence="2" type="ORF">CYMTET_10765</name>
</gene>
<feature type="compositionally biased region" description="Polar residues" evidence="1">
    <location>
        <begin position="1037"/>
        <end position="1065"/>
    </location>
</feature>
<dbReference type="Proteomes" id="UP001190700">
    <property type="component" value="Unassembled WGS sequence"/>
</dbReference>
<feature type="region of interest" description="Disordered" evidence="1">
    <location>
        <begin position="1"/>
        <end position="143"/>
    </location>
</feature>
<evidence type="ECO:0000313" key="3">
    <source>
        <dbReference type="Proteomes" id="UP001190700"/>
    </source>
</evidence>
<feature type="compositionally biased region" description="Polar residues" evidence="1">
    <location>
        <begin position="1108"/>
        <end position="1120"/>
    </location>
</feature>
<feature type="compositionally biased region" description="Polar residues" evidence="1">
    <location>
        <begin position="14"/>
        <end position="34"/>
    </location>
</feature>
<organism evidence="2 3">
    <name type="scientific">Cymbomonas tetramitiformis</name>
    <dbReference type="NCBI Taxonomy" id="36881"/>
    <lineage>
        <taxon>Eukaryota</taxon>
        <taxon>Viridiplantae</taxon>
        <taxon>Chlorophyta</taxon>
        <taxon>Pyramimonadophyceae</taxon>
        <taxon>Pyramimonadales</taxon>
        <taxon>Pyramimonadaceae</taxon>
        <taxon>Cymbomonas</taxon>
    </lineage>
</organism>
<feature type="compositionally biased region" description="Low complexity" evidence="1">
    <location>
        <begin position="283"/>
        <end position="294"/>
    </location>
</feature>
<dbReference type="EMBL" id="LGRX02003836">
    <property type="protein sequence ID" value="KAK3281445.1"/>
    <property type="molecule type" value="Genomic_DNA"/>
</dbReference>
<evidence type="ECO:0000256" key="1">
    <source>
        <dbReference type="SAM" id="MobiDB-lite"/>
    </source>
</evidence>
<sequence length="1139" mass="119987">MPQIRKVFGCLGSDNRSPGNSFSTDDTEFASPSQGLLEPEEGQQGWPNDGTDSDANETEGAIKQIKALLVEPEGYSVGVRTNPLAPVVTRPSKGPPESADGNLHNALALSNRPASNSFNSSDGQRANPSSESDQDATPKTRQKISARKSMFELLESASFQDQDVGFDLKNEMLTDDAHLNPFFDDSFVGTYLSHDAGHGKAAADGGSDEEDWTSNPMMAVASDPEECTVPGRRGCGFVGFAKLSRSLALTRRLSHQRETYQRVRSRSGAEADQPDSIAARTGSLDCSSSNLSDSEQGDNATESEVPRLSAKMNSKYSMAPRRYSTILYPEDFEQITTSSLPGKGSAAVLNSPKNVAARKSQVRFGDEIDESTRRTLEIHSKWRNAKKRVSIKTVAFDGHWVRRNSSFGRDDNVEPIFHGRGSLFERSKTKKMELEQQLSDADDEMDSAADAKTPPPPPSSVKQRPPPPPPPGVKQRPSPPPPPVEGASDKASSLLDKQKKWNASHQTGGEPSVSVDNKATQPPPPPPPKGAATPIGADAAEASSNTQATSSATEAASDAAKVAAAAVQNTDVASSQSSGVAAAAADETKGASAPRSKVVLTAQGPNTIARSLRGNFFKGGTPDPVPVKASMYEPTVGKNFLKPPPQIRLVPEEVAAQPEVQPESETRDRTNATSLASSVAPISETSPSEPQQSTGGMPTVSLLGVPPQPSWLAPSARRSPDSGLKTASPGPSAPSYTMMGVPTQPSWQAPPPSTADPVTKSAAPVPSCPTYSMIGAPAQPSWQAPPPSTASSTEAPAPEQKTGSAHTSQPQPSIVGMASQPSSNWSLVNTSKATLTVNPKPTQPTVSMMGVPPQPSWLVNARKAPPAKKPQTAAPHYSMMGVPAQPSWYSNASNSPRHVPAGSDAWSDGQDADAGPSEEYGTERPPLVRATSEEVRTRSGALGSEPSAPDAPTVQKPPPMKANDDSAMAVRKPTLGRLNTTQNISSVRPAPSQPRASMMGMPTQHSWMVNSPRAPVTPSAGLAKPSQPKAIMMGMPSQPSWMATSASPSNNIHSQTPKAPSTPTASLMGVPAQKSWYVNSPKPNPLSNTNLTSASSSTPNATIMGLSNEPNSTDRQSPNGALTEVAEEVAEMLREEESA</sequence>
<feature type="compositionally biased region" description="Low complexity" evidence="1">
    <location>
        <begin position="789"/>
        <end position="799"/>
    </location>
</feature>
<feature type="compositionally biased region" description="Polar residues" evidence="1">
    <location>
        <begin position="801"/>
        <end position="812"/>
    </location>
</feature>
<feature type="compositionally biased region" description="Polar residues" evidence="1">
    <location>
        <begin position="683"/>
        <end position="696"/>
    </location>
</feature>
<feature type="compositionally biased region" description="Polar residues" evidence="1">
    <location>
        <begin position="887"/>
        <end position="896"/>
    </location>
</feature>
<feature type="compositionally biased region" description="Polar residues" evidence="1">
    <location>
        <begin position="112"/>
        <end position="139"/>
    </location>
</feature>
<feature type="compositionally biased region" description="Low complexity" evidence="1">
    <location>
        <begin position="539"/>
        <end position="585"/>
    </location>
</feature>
<comment type="caution">
    <text evidence="2">The sequence shown here is derived from an EMBL/GenBank/DDBJ whole genome shotgun (WGS) entry which is preliminary data.</text>
</comment>
<reference evidence="2 3" key="1">
    <citation type="journal article" date="2015" name="Genome Biol. Evol.">
        <title>Comparative Genomics of a Bacterivorous Green Alga Reveals Evolutionary Causalities and Consequences of Phago-Mixotrophic Mode of Nutrition.</title>
        <authorList>
            <person name="Burns J.A."/>
            <person name="Paasch A."/>
            <person name="Narechania A."/>
            <person name="Kim E."/>
        </authorList>
    </citation>
    <scope>NUCLEOTIDE SEQUENCE [LARGE SCALE GENOMIC DNA]</scope>
    <source>
        <strain evidence="2 3">PLY_AMNH</strain>
    </source>
</reference>
<proteinExistence type="predicted"/>
<feature type="compositionally biased region" description="Pro residues" evidence="1">
    <location>
        <begin position="453"/>
        <end position="484"/>
    </location>
</feature>
<feature type="compositionally biased region" description="Polar residues" evidence="1">
    <location>
        <begin position="501"/>
        <end position="520"/>
    </location>
</feature>
<keyword evidence="3" id="KW-1185">Reference proteome</keyword>
<accession>A0AAE0GNY5</accession>
<feature type="compositionally biased region" description="Polar residues" evidence="1">
    <location>
        <begin position="819"/>
        <end position="846"/>
    </location>
</feature>
<name>A0AAE0GNY5_9CHLO</name>
<protein>
    <submittedName>
        <fullName evidence="2">Uncharacterized protein</fullName>
    </submittedName>
</protein>